<dbReference type="AlphaFoldDB" id="R7UR06"/>
<gene>
    <name evidence="2" type="ORF">CAPTEDRAFT_204991</name>
</gene>
<sequence length="279" mass="31048">MRLCPKHNVKPVEDVAVAQYASRCNVCIEAEIMQSALSTKHRLTRTVSVFCVAEFIRSLKPSIISTSCYLIIGRSFPPATGNSHTTGRVSNFRPCCSDSRPAPLGARSQRPMQRNSRDEAPLPPRGSPQGDALSLCNPLGSVRFITEIVFSGFHTSCFTRLKMVKQGVDTGHTGSMALTAYNAVSKVNNRQDLKTRSQDILSTFCFSHKQAIKSQVASDHIVNTVIYIKSKYGCRTCADRVMKQNPFRPSIEADTLSRPPEKEHFQDIRLQRNPDAWNS</sequence>
<reference evidence="2 4" key="2">
    <citation type="journal article" date="2013" name="Nature">
        <title>Insights into bilaterian evolution from three spiralian genomes.</title>
        <authorList>
            <person name="Simakov O."/>
            <person name="Marletaz F."/>
            <person name="Cho S.J."/>
            <person name="Edsinger-Gonzales E."/>
            <person name="Havlak P."/>
            <person name="Hellsten U."/>
            <person name="Kuo D.H."/>
            <person name="Larsson T."/>
            <person name="Lv J."/>
            <person name="Arendt D."/>
            <person name="Savage R."/>
            <person name="Osoegawa K."/>
            <person name="de Jong P."/>
            <person name="Grimwood J."/>
            <person name="Chapman J.A."/>
            <person name="Shapiro H."/>
            <person name="Aerts A."/>
            <person name="Otillar R.P."/>
            <person name="Terry A.Y."/>
            <person name="Boore J.L."/>
            <person name="Grigoriev I.V."/>
            <person name="Lindberg D.R."/>
            <person name="Seaver E.C."/>
            <person name="Weisblat D.A."/>
            <person name="Putnam N.H."/>
            <person name="Rokhsar D.S."/>
        </authorList>
    </citation>
    <scope>NUCLEOTIDE SEQUENCE</scope>
    <source>
        <strain evidence="2 4">I ESC-2004</strain>
    </source>
</reference>
<evidence type="ECO:0000256" key="1">
    <source>
        <dbReference type="SAM" id="MobiDB-lite"/>
    </source>
</evidence>
<feature type="region of interest" description="Disordered" evidence="1">
    <location>
        <begin position="82"/>
        <end position="130"/>
    </location>
</feature>
<dbReference type="EMBL" id="KB300721">
    <property type="protein sequence ID" value="ELU06372.1"/>
    <property type="molecule type" value="Genomic_DNA"/>
</dbReference>
<name>R7UR06_CAPTE</name>
<reference evidence="3" key="3">
    <citation type="submission" date="2015-06" db="UniProtKB">
        <authorList>
            <consortium name="EnsemblMetazoa"/>
        </authorList>
    </citation>
    <scope>IDENTIFICATION</scope>
</reference>
<accession>R7UR06</accession>
<evidence type="ECO:0000313" key="2">
    <source>
        <dbReference type="EMBL" id="ELU06372.1"/>
    </source>
</evidence>
<keyword evidence="4" id="KW-1185">Reference proteome</keyword>
<protein>
    <submittedName>
        <fullName evidence="2 3">Uncharacterized protein</fullName>
    </submittedName>
</protein>
<organism evidence="2">
    <name type="scientific">Capitella teleta</name>
    <name type="common">Polychaete worm</name>
    <dbReference type="NCBI Taxonomy" id="283909"/>
    <lineage>
        <taxon>Eukaryota</taxon>
        <taxon>Metazoa</taxon>
        <taxon>Spiralia</taxon>
        <taxon>Lophotrochozoa</taxon>
        <taxon>Annelida</taxon>
        <taxon>Polychaeta</taxon>
        <taxon>Sedentaria</taxon>
        <taxon>Scolecida</taxon>
        <taxon>Capitellidae</taxon>
        <taxon>Capitella</taxon>
    </lineage>
</organism>
<dbReference type="EMBL" id="AMQN01007462">
    <property type="status" value="NOT_ANNOTATED_CDS"/>
    <property type="molecule type" value="Genomic_DNA"/>
</dbReference>
<evidence type="ECO:0000313" key="4">
    <source>
        <dbReference type="Proteomes" id="UP000014760"/>
    </source>
</evidence>
<dbReference type="HOGENOM" id="CLU_998339_0_0_1"/>
<evidence type="ECO:0000313" key="3">
    <source>
        <dbReference type="EnsemblMetazoa" id="CapteP204991"/>
    </source>
</evidence>
<dbReference type="Proteomes" id="UP000014760">
    <property type="component" value="Unassembled WGS sequence"/>
</dbReference>
<reference evidence="4" key="1">
    <citation type="submission" date="2012-12" db="EMBL/GenBank/DDBJ databases">
        <authorList>
            <person name="Hellsten U."/>
            <person name="Grimwood J."/>
            <person name="Chapman J.A."/>
            <person name="Shapiro H."/>
            <person name="Aerts A."/>
            <person name="Otillar R.P."/>
            <person name="Terry A.Y."/>
            <person name="Boore J.L."/>
            <person name="Simakov O."/>
            <person name="Marletaz F."/>
            <person name="Cho S.-J."/>
            <person name="Edsinger-Gonzales E."/>
            <person name="Havlak P."/>
            <person name="Kuo D.-H."/>
            <person name="Larsson T."/>
            <person name="Lv J."/>
            <person name="Arendt D."/>
            <person name="Savage R."/>
            <person name="Osoegawa K."/>
            <person name="de Jong P."/>
            <person name="Lindberg D.R."/>
            <person name="Seaver E.C."/>
            <person name="Weisblat D.A."/>
            <person name="Putnam N.H."/>
            <person name="Grigoriev I.V."/>
            <person name="Rokhsar D.S."/>
        </authorList>
    </citation>
    <scope>NUCLEOTIDE SEQUENCE</scope>
    <source>
        <strain evidence="4">I ESC-2004</strain>
    </source>
</reference>
<dbReference type="EnsemblMetazoa" id="CapteT204991">
    <property type="protein sequence ID" value="CapteP204991"/>
    <property type="gene ID" value="CapteG204991"/>
</dbReference>
<proteinExistence type="predicted"/>